<gene>
    <name evidence="1" type="ORF">S01H1_00427</name>
</gene>
<comment type="caution">
    <text evidence="1">The sequence shown here is derived from an EMBL/GenBank/DDBJ whole genome shotgun (WGS) entry which is preliminary data.</text>
</comment>
<accession>X0RV26</accession>
<name>X0RV26_9ZZZZ</name>
<dbReference type="InterPro" id="IPR011322">
    <property type="entry name" value="N-reg_PII-like_a/b"/>
</dbReference>
<dbReference type="PANTHER" id="PTHR38456">
    <property type="entry name" value="CYCLIC DI-AMP RECEPTOR A"/>
    <property type="match status" value="1"/>
</dbReference>
<dbReference type="InterPro" id="IPR010375">
    <property type="entry name" value="CdAMP_rec"/>
</dbReference>
<protein>
    <submittedName>
        <fullName evidence="1">Uncharacterized protein</fullName>
    </submittedName>
</protein>
<dbReference type="Gene3D" id="3.30.70.120">
    <property type="match status" value="1"/>
</dbReference>
<organism evidence="1">
    <name type="scientific">marine sediment metagenome</name>
    <dbReference type="NCBI Taxonomy" id="412755"/>
    <lineage>
        <taxon>unclassified sequences</taxon>
        <taxon>metagenomes</taxon>
        <taxon>ecological metagenomes</taxon>
    </lineage>
</organism>
<dbReference type="SUPFAM" id="SSF54913">
    <property type="entry name" value="GlnB-like"/>
    <property type="match status" value="1"/>
</dbReference>
<dbReference type="Pfam" id="PF06153">
    <property type="entry name" value="CdAMP_rec"/>
    <property type="match status" value="1"/>
</dbReference>
<dbReference type="EMBL" id="BARS01000149">
    <property type="protein sequence ID" value="GAF72684.1"/>
    <property type="molecule type" value="Genomic_DNA"/>
</dbReference>
<dbReference type="PANTHER" id="PTHR38456:SF1">
    <property type="entry name" value="CYCLIC DI-AMP RECEPTOR A"/>
    <property type="match status" value="1"/>
</dbReference>
<feature type="non-terminal residue" evidence="1">
    <location>
        <position position="84"/>
    </location>
</feature>
<proteinExistence type="predicted"/>
<evidence type="ECO:0000313" key="1">
    <source>
        <dbReference type="EMBL" id="GAF72684.1"/>
    </source>
</evidence>
<dbReference type="AlphaFoldDB" id="X0RV26"/>
<sequence>MSSSVQKLLIVIAAAEDADRLLDRMTEAGHPATKISSTGGFLRRGNVTLLSGVEADAVDTVLAMVRAECRPREEYIPVQALPFP</sequence>
<reference evidence="1" key="1">
    <citation type="journal article" date="2014" name="Front. Microbiol.">
        <title>High frequency of phylogenetically diverse reductive dehalogenase-homologous genes in deep subseafloor sedimentary metagenomes.</title>
        <authorList>
            <person name="Kawai M."/>
            <person name="Futagami T."/>
            <person name="Toyoda A."/>
            <person name="Takaki Y."/>
            <person name="Nishi S."/>
            <person name="Hori S."/>
            <person name="Arai W."/>
            <person name="Tsubouchi T."/>
            <person name="Morono Y."/>
            <person name="Uchiyama I."/>
            <person name="Ito T."/>
            <person name="Fujiyama A."/>
            <person name="Inagaki F."/>
            <person name="Takami H."/>
        </authorList>
    </citation>
    <scope>NUCLEOTIDE SEQUENCE</scope>
    <source>
        <strain evidence="1">Expedition CK06-06</strain>
    </source>
</reference>
<dbReference type="InterPro" id="IPR015867">
    <property type="entry name" value="N-reg_PII/ATP_PRibTrfase_C"/>
</dbReference>